<dbReference type="InterPro" id="IPR055913">
    <property type="entry name" value="DUF7490"/>
</dbReference>
<dbReference type="Proteomes" id="UP000000391">
    <property type="component" value="Chromosome"/>
</dbReference>
<evidence type="ECO:0000259" key="2">
    <source>
        <dbReference type="Pfam" id="PF24318"/>
    </source>
</evidence>
<name>D7EBB6_METEZ</name>
<feature type="domain" description="DUF7490" evidence="2">
    <location>
        <begin position="153"/>
        <end position="249"/>
    </location>
</feature>
<evidence type="ECO:0000313" key="4">
    <source>
        <dbReference type="Proteomes" id="UP000000391"/>
    </source>
</evidence>
<accession>D7EBB6</accession>
<feature type="domain" description="DUF7490" evidence="2">
    <location>
        <begin position="36"/>
        <end position="141"/>
    </location>
</feature>
<dbReference type="AlphaFoldDB" id="D7EBB6"/>
<dbReference type="GeneID" id="9347450"/>
<dbReference type="PIRSF" id="PIRSF012886">
    <property type="entry name" value="UCP012886"/>
    <property type="match status" value="1"/>
</dbReference>
<keyword evidence="4" id="KW-1185">Reference proteome</keyword>
<gene>
    <name evidence="3" type="ordered locus">Metev_1797</name>
</gene>
<feature type="region of interest" description="Disordered" evidence="1">
    <location>
        <begin position="261"/>
        <end position="292"/>
    </location>
</feature>
<dbReference type="InterPro" id="IPR016604">
    <property type="entry name" value="UCP012886"/>
</dbReference>
<reference evidence="3 4" key="1">
    <citation type="submission" date="2010-06" db="EMBL/GenBank/DDBJ databases">
        <title>Complete sequence chromosome of Methanohalobium evestigatum Z-7303.</title>
        <authorList>
            <consortium name="US DOE Joint Genome Institute"/>
            <person name="Lucas S."/>
            <person name="Copeland A."/>
            <person name="Lapidus A."/>
            <person name="Cheng J.-F."/>
            <person name="Bruce D."/>
            <person name="Goodwin L."/>
            <person name="Pitluck S."/>
            <person name="Saunders E."/>
            <person name="Detter J.C."/>
            <person name="Han C."/>
            <person name="Tapia R."/>
            <person name="Land M."/>
            <person name="Hauser L."/>
            <person name="Kyrpides N."/>
            <person name="Mikhailova N."/>
            <person name="Sieprawska-Lupa M."/>
            <person name="Whitman W.B."/>
            <person name="Anderson I."/>
            <person name="Woyke T."/>
        </authorList>
    </citation>
    <scope>NUCLEOTIDE SEQUENCE [LARGE SCALE GENOMIC DNA]</scope>
    <source>
        <strain evidence="4">ATCC BAA-1072 / DSM 3721 / NBRC 107634 / OCM 161 / Z-7303</strain>
    </source>
</reference>
<feature type="compositionally biased region" description="Basic and acidic residues" evidence="1">
    <location>
        <begin position="264"/>
        <end position="287"/>
    </location>
</feature>
<protein>
    <recommendedName>
        <fullName evidence="2">DUF7490 domain-containing protein</fullName>
    </recommendedName>
</protein>
<sequence length="317" mass="35466">MGGTLNSYRITAAIAAVVFFIAFSGCVEETAEPSRLRVTNMDISADEVQISYVDINVTTYIENHGANSDNNTSLLLKAYNENTGLLETEKLNDIGVVESGKTHRVIQSMELPKKGDYRITATIFENNKQESTGQIKIHNLENLKADVLKTGIEIGEIDFIVKRVEDGRALIQNDIYLTNEGRSKSSNYRILVKARQIDSGLIADKEWASTAFIQPENTVIKSIDLEIPDNYNYRVEILLWSNNTIVNRGVDYLQLEPEKEIDEDTRTETKDIETSDFVSDTRPRPESSGEEAAPGFKILPAIGAIFAMVLILKRKLN</sequence>
<dbReference type="HOGENOM" id="CLU_071219_0_0_2"/>
<dbReference type="KEGG" id="mev:Metev_1797"/>
<evidence type="ECO:0000313" key="3">
    <source>
        <dbReference type="EMBL" id="ADI74633.1"/>
    </source>
</evidence>
<dbReference type="OrthoDB" id="50312at2157"/>
<proteinExistence type="predicted"/>
<dbReference type="STRING" id="644295.Metev_1797"/>
<organism evidence="3 4">
    <name type="scientific">Methanohalobium evestigatum (strain ATCC BAA-1072 / DSM 3721 / NBRC 107634 / OCM 161 / Z-7303)</name>
    <dbReference type="NCBI Taxonomy" id="644295"/>
    <lineage>
        <taxon>Archaea</taxon>
        <taxon>Methanobacteriati</taxon>
        <taxon>Methanobacteriota</taxon>
        <taxon>Stenosarchaea group</taxon>
        <taxon>Methanomicrobia</taxon>
        <taxon>Methanosarcinales</taxon>
        <taxon>Methanosarcinaceae</taxon>
        <taxon>Methanohalobium</taxon>
    </lineage>
</organism>
<dbReference type="Pfam" id="PF24318">
    <property type="entry name" value="DUF7490"/>
    <property type="match status" value="2"/>
</dbReference>
<evidence type="ECO:0000256" key="1">
    <source>
        <dbReference type="SAM" id="MobiDB-lite"/>
    </source>
</evidence>
<dbReference type="RefSeq" id="WP_013195198.1">
    <property type="nucleotide sequence ID" value="NC_014253.1"/>
</dbReference>
<dbReference type="EMBL" id="CP002069">
    <property type="protein sequence ID" value="ADI74633.1"/>
    <property type="molecule type" value="Genomic_DNA"/>
</dbReference>